<dbReference type="NCBIfam" id="NF047509">
    <property type="entry name" value="Rv3131_FMN_oxido"/>
    <property type="match status" value="1"/>
</dbReference>
<keyword evidence="3" id="KW-1185">Reference proteome</keyword>
<dbReference type="Proteomes" id="UP000642284">
    <property type="component" value="Unassembled WGS sequence"/>
</dbReference>
<proteinExistence type="predicted"/>
<evidence type="ECO:0008006" key="4">
    <source>
        <dbReference type="Google" id="ProtNLM"/>
    </source>
</evidence>
<dbReference type="InterPro" id="IPR000415">
    <property type="entry name" value="Nitroreductase-like"/>
</dbReference>
<dbReference type="Gene3D" id="3.40.109.10">
    <property type="entry name" value="NADH Oxidase"/>
    <property type="match status" value="1"/>
</dbReference>
<reference evidence="2 3" key="1">
    <citation type="submission" date="2020-08" db="EMBL/GenBank/DDBJ databases">
        <title>Genemic of Streptomyces polyaspartic.</title>
        <authorList>
            <person name="Liu W."/>
        </authorList>
    </citation>
    <scope>NUCLEOTIDE SEQUENCE [LARGE SCALE GENOMIC DNA]</scope>
    <source>
        <strain evidence="2 3">TRM66268-LWL</strain>
    </source>
</reference>
<sequence length="333" mass="36684">MPGGRARSAARADHAALHVVSAAVTAPSLHNSQPWIFTCRDGEISLYADATRRLGAIDPNARELTISCGAALFNLRLAMRQLGFRPVVRVCPDPGRPGLLARVTWGAHAAATAEEQVMHRAMRARHTYRGPFQATPLPATLLDALRGHARAEGAEFYPLGDRREQLRLADLVREAETCQRNDPLYVTELARWTRPPHDSRRDGVPVEAGPFDPDATLLAGRDFSGWTHGRPFGGLPGEWPSRTGLMVLLNTPHDMPQDWLRAGQALQRVLLFAAGHKVAAAFHTQPLELPALRPQVRTLIASGQVPQMILRLGHSNWSLRTPRRDVREVLSCT</sequence>
<name>A0ABR7SPH9_9ACTN</name>
<dbReference type="EMBL" id="JACTVJ010000019">
    <property type="protein sequence ID" value="MBC9717390.1"/>
    <property type="molecule type" value="Genomic_DNA"/>
</dbReference>
<evidence type="ECO:0000256" key="1">
    <source>
        <dbReference type="SAM" id="MobiDB-lite"/>
    </source>
</evidence>
<organism evidence="2 3">
    <name type="scientific">Streptomyces polyasparticus</name>
    <dbReference type="NCBI Taxonomy" id="2767826"/>
    <lineage>
        <taxon>Bacteria</taxon>
        <taxon>Bacillati</taxon>
        <taxon>Actinomycetota</taxon>
        <taxon>Actinomycetes</taxon>
        <taxon>Kitasatosporales</taxon>
        <taxon>Streptomycetaceae</taxon>
        <taxon>Streptomyces</taxon>
    </lineage>
</organism>
<accession>A0ABR7SPH9</accession>
<protein>
    <recommendedName>
        <fullName evidence="4">Nitroreductase</fullName>
    </recommendedName>
</protein>
<comment type="caution">
    <text evidence="2">The sequence shown here is derived from an EMBL/GenBank/DDBJ whole genome shotgun (WGS) entry which is preliminary data.</text>
</comment>
<gene>
    <name evidence="2" type="ORF">H9Y04_33160</name>
</gene>
<dbReference type="SUPFAM" id="SSF55469">
    <property type="entry name" value="FMN-dependent nitroreductase-like"/>
    <property type="match status" value="2"/>
</dbReference>
<feature type="region of interest" description="Disordered" evidence="1">
    <location>
        <begin position="196"/>
        <end position="215"/>
    </location>
</feature>
<evidence type="ECO:0000313" key="2">
    <source>
        <dbReference type="EMBL" id="MBC9717390.1"/>
    </source>
</evidence>
<evidence type="ECO:0000313" key="3">
    <source>
        <dbReference type="Proteomes" id="UP000642284"/>
    </source>
</evidence>